<dbReference type="PANTHER" id="PTHR44145">
    <property type="entry name" value="DNAJ HOMOLOG SUBFAMILY A MEMBER 3, MITOCHONDRIAL"/>
    <property type="match status" value="1"/>
</dbReference>
<dbReference type="CDD" id="cd06257">
    <property type="entry name" value="DnaJ"/>
    <property type="match status" value="1"/>
</dbReference>
<dbReference type="InterPro" id="IPR036869">
    <property type="entry name" value="J_dom_sf"/>
</dbReference>
<dbReference type="Gene3D" id="1.10.287.110">
    <property type="entry name" value="DnaJ domain"/>
    <property type="match status" value="1"/>
</dbReference>
<keyword evidence="1" id="KW-0143">Chaperone</keyword>
<protein>
    <submittedName>
        <fullName evidence="4">J domain-containing protein</fullName>
    </submittedName>
</protein>
<dbReference type="PRINTS" id="PR00625">
    <property type="entry name" value="JDOMAIN"/>
</dbReference>
<keyword evidence="6" id="KW-1185">Reference proteome</keyword>
<reference evidence="4 6" key="1">
    <citation type="submission" date="2021-11" db="EMBL/GenBank/DDBJ databases">
        <title>Description of Mycoplasma bradburyaesp. nov.from sea birds: a tribute to a great mycoplasmologist.</title>
        <authorList>
            <person name="Ramirez A.S."/>
            <person name="Poveda C."/>
            <person name="Suarez-Perez A."/>
            <person name="Rosales R.S."/>
            <person name="Dijkman R."/>
            <person name="Feberwee A."/>
            <person name="Spergser J."/>
            <person name="Szostak M.P."/>
            <person name="Ressel L."/>
            <person name="Calabuig P."/>
            <person name="Catania S."/>
            <person name="Gobbo F."/>
            <person name="Timofte D."/>
            <person name="Poveda J.B."/>
        </authorList>
    </citation>
    <scope>NUCLEOTIDE SEQUENCE</scope>
    <source>
        <strain evidence="3 6">T158</strain>
        <strain evidence="4">T264</strain>
    </source>
</reference>
<dbReference type="InterPro" id="IPR001623">
    <property type="entry name" value="DnaJ_domain"/>
</dbReference>
<dbReference type="PROSITE" id="PS00636">
    <property type="entry name" value="DNAJ_1"/>
    <property type="match status" value="1"/>
</dbReference>
<dbReference type="Proteomes" id="UP001220940">
    <property type="component" value="Unassembled WGS sequence"/>
</dbReference>
<dbReference type="RefSeq" id="WP_255034657.1">
    <property type="nucleotide sequence ID" value="NZ_CP101414.1"/>
</dbReference>
<dbReference type="PROSITE" id="PS50076">
    <property type="entry name" value="DNAJ_2"/>
    <property type="match status" value="1"/>
</dbReference>
<name>A0AAW6HPN8_9MOLU</name>
<dbReference type="SUPFAM" id="SSF46565">
    <property type="entry name" value="Chaperone J-domain"/>
    <property type="match status" value="1"/>
</dbReference>
<dbReference type="InterPro" id="IPR051938">
    <property type="entry name" value="Apopto_cytoskel_mod"/>
</dbReference>
<evidence type="ECO:0000313" key="5">
    <source>
        <dbReference type="Proteomes" id="UP001216384"/>
    </source>
</evidence>
<evidence type="ECO:0000313" key="6">
    <source>
        <dbReference type="Proteomes" id="UP001220940"/>
    </source>
</evidence>
<dbReference type="AlphaFoldDB" id="A0AAW6HPN8"/>
<feature type="domain" description="J" evidence="2">
    <location>
        <begin position="2"/>
        <end position="64"/>
    </location>
</feature>
<evidence type="ECO:0000313" key="3">
    <source>
        <dbReference type="EMBL" id="MDC4181827.1"/>
    </source>
</evidence>
<dbReference type="Pfam" id="PF00226">
    <property type="entry name" value="DnaJ"/>
    <property type="match status" value="1"/>
</dbReference>
<evidence type="ECO:0000313" key="4">
    <source>
        <dbReference type="EMBL" id="MDC4183201.1"/>
    </source>
</evidence>
<dbReference type="InterPro" id="IPR018253">
    <property type="entry name" value="DnaJ_domain_CS"/>
</dbReference>
<dbReference type="PANTHER" id="PTHR44145:SF3">
    <property type="entry name" value="DNAJ HOMOLOG SUBFAMILY A MEMBER 3, MITOCHONDRIAL"/>
    <property type="match status" value="1"/>
</dbReference>
<gene>
    <name evidence="3" type="ORF">LNO68_01320</name>
    <name evidence="4" type="ORF">LNO71_00885</name>
</gene>
<evidence type="ECO:0000256" key="1">
    <source>
        <dbReference type="ARBA" id="ARBA00023186"/>
    </source>
</evidence>
<dbReference type="EMBL" id="JAJHZM010000007">
    <property type="protein sequence ID" value="MDC4181827.1"/>
    <property type="molecule type" value="Genomic_DNA"/>
</dbReference>
<evidence type="ECO:0000259" key="2">
    <source>
        <dbReference type="PROSITE" id="PS50076"/>
    </source>
</evidence>
<dbReference type="EMBL" id="JAJHZP010000009">
    <property type="protein sequence ID" value="MDC4183201.1"/>
    <property type="molecule type" value="Genomic_DNA"/>
</dbReference>
<proteinExistence type="predicted"/>
<sequence>MTLYELLEVSENATLSEIKSSYKRLAKKYHPDINKDGHDKFVQINNAYSILSDAEQREKYDLMLENENSKTFEFSSDGITYEYSGAEIWHENFTKNISLTQQWDFNPSNFYYEEYQKYNKFDNISIDGLGAFLDYDISCSFFELDNSFSIPNNLVTRLMNRQDVIKYNVTKNELIDYLKHRYDFSSWLILKKYFNIEAIIEVTQDEINNQRTVNIPIKIKVINRNRSYEIWHEELRNYAFLVPPNTKTGDVSEFFGKGNVALGWQGDLIVHFKVVPRVEKRLKIFSSILNNEKTSLWFLVPSENNKNPNTKIFNYKTYQFNS</sequence>
<dbReference type="SMART" id="SM00271">
    <property type="entry name" value="DnaJ"/>
    <property type="match status" value="1"/>
</dbReference>
<accession>A0AAW6HPN8</accession>
<organism evidence="4 5">
    <name type="scientific">Mycoplasma bradburyae</name>
    <dbReference type="NCBI Taxonomy" id="2963128"/>
    <lineage>
        <taxon>Bacteria</taxon>
        <taxon>Bacillati</taxon>
        <taxon>Mycoplasmatota</taxon>
        <taxon>Mollicutes</taxon>
        <taxon>Mycoplasmataceae</taxon>
        <taxon>Mycoplasma</taxon>
    </lineage>
</organism>
<dbReference type="Proteomes" id="UP001216384">
    <property type="component" value="Unassembled WGS sequence"/>
</dbReference>
<comment type="caution">
    <text evidence="4">The sequence shown here is derived from an EMBL/GenBank/DDBJ whole genome shotgun (WGS) entry which is preliminary data.</text>
</comment>